<dbReference type="EMBL" id="JAULJE010000014">
    <property type="protein sequence ID" value="KAK1334905.1"/>
    <property type="molecule type" value="Genomic_DNA"/>
</dbReference>
<dbReference type="GO" id="GO:0005840">
    <property type="term" value="C:ribosome"/>
    <property type="evidence" value="ECO:0007669"/>
    <property type="project" value="UniProtKB-KW"/>
</dbReference>
<evidence type="ECO:0000313" key="5">
    <source>
        <dbReference type="EMBL" id="KAK1334905.1"/>
    </source>
</evidence>
<dbReference type="SUPFAM" id="SSF47973">
    <property type="entry name" value="Ribosomal protein S7"/>
    <property type="match status" value="1"/>
</dbReference>
<evidence type="ECO:0000259" key="4">
    <source>
        <dbReference type="Pfam" id="PF00177"/>
    </source>
</evidence>
<feature type="domain" description="Small ribosomal subunit protein uS7" evidence="4">
    <location>
        <begin position="39"/>
        <end position="158"/>
    </location>
</feature>
<evidence type="ECO:0000256" key="1">
    <source>
        <dbReference type="ARBA" id="ARBA00007151"/>
    </source>
</evidence>
<dbReference type="AlphaFoldDB" id="A0AA40LJE0"/>
<evidence type="ECO:0000313" key="6">
    <source>
        <dbReference type="Proteomes" id="UP001177744"/>
    </source>
</evidence>
<dbReference type="Gene3D" id="1.10.455.10">
    <property type="entry name" value="Ribosomal protein S7 domain"/>
    <property type="match status" value="1"/>
</dbReference>
<keyword evidence="2" id="KW-0689">Ribosomal protein</keyword>
<evidence type="ECO:0000256" key="3">
    <source>
        <dbReference type="ARBA" id="ARBA00023274"/>
    </source>
</evidence>
<dbReference type="InterPro" id="IPR036823">
    <property type="entry name" value="Ribosomal_uS7_dom_sf"/>
</dbReference>
<keyword evidence="6" id="KW-1185">Reference proteome</keyword>
<reference evidence="5" key="1">
    <citation type="submission" date="2023-06" db="EMBL/GenBank/DDBJ databases">
        <title>Reference genome for the Northern bat (Eptesicus nilssonii), a most northern bat species.</title>
        <authorList>
            <person name="Laine V.N."/>
            <person name="Pulliainen A.T."/>
            <person name="Lilley T.M."/>
        </authorList>
    </citation>
    <scope>NUCLEOTIDE SEQUENCE</scope>
    <source>
        <strain evidence="5">BLF_Eptnil</strain>
        <tissue evidence="5">Kidney</tissue>
    </source>
</reference>
<dbReference type="Pfam" id="PF00177">
    <property type="entry name" value="Ribosomal_S7"/>
    <property type="match status" value="1"/>
</dbReference>
<accession>A0AA40LJE0</accession>
<keyword evidence="3" id="KW-0687">Ribonucleoprotein</keyword>
<comment type="similarity">
    <text evidence="1">Belongs to the universal ribosomal protein uS7 family.</text>
</comment>
<comment type="caution">
    <text evidence="5">The sequence shown here is derived from an EMBL/GenBank/DDBJ whole genome shotgun (WGS) entry which is preliminary data.</text>
</comment>
<name>A0AA40LJE0_CNENI</name>
<proteinExistence type="inferred from homology"/>
<evidence type="ECO:0000256" key="2">
    <source>
        <dbReference type="ARBA" id="ARBA00022980"/>
    </source>
</evidence>
<sequence length="162" mass="18387">MLKDTVHYGPQELRLQQKVLEARAVDGNADALSTEPNCFRPSSVFEDPLISNFTIVMMKGGSKVLARSFMTQALKAGTRKQFEKFHAASAEEQANTERNTYTIFHQVPKICEPEVGLVDGQPLWPGKGGHFYQVPVLLANQRHRFLVVEWMITERRKKLGRC</sequence>
<dbReference type="Proteomes" id="UP001177744">
    <property type="component" value="Unassembled WGS sequence"/>
</dbReference>
<gene>
    <name evidence="5" type="ORF">QTO34_004477</name>
</gene>
<dbReference type="GO" id="GO:1990904">
    <property type="term" value="C:ribonucleoprotein complex"/>
    <property type="evidence" value="ECO:0007669"/>
    <property type="project" value="UniProtKB-KW"/>
</dbReference>
<dbReference type="InterPro" id="IPR023798">
    <property type="entry name" value="Ribosomal_uS7_dom"/>
</dbReference>
<organism evidence="5 6">
    <name type="scientific">Cnephaeus nilssonii</name>
    <name type="common">Northern bat</name>
    <name type="synonym">Eptesicus nilssonii</name>
    <dbReference type="NCBI Taxonomy" id="3371016"/>
    <lineage>
        <taxon>Eukaryota</taxon>
        <taxon>Metazoa</taxon>
        <taxon>Chordata</taxon>
        <taxon>Craniata</taxon>
        <taxon>Vertebrata</taxon>
        <taxon>Euteleostomi</taxon>
        <taxon>Mammalia</taxon>
        <taxon>Eutheria</taxon>
        <taxon>Laurasiatheria</taxon>
        <taxon>Chiroptera</taxon>
        <taxon>Yangochiroptera</taxon>
        <taxon>Vespertilionidae</taxon>
        <taxon>Cnephaeus</taxon>
    </lineage>
</organism>
<protein>
    <recommendedName>
        <fullName evidence="4">Small ribosomal subunit protein uS7 domain-containing protein</fullName>
    </recommendedName>
</protein>